<keyword evidence="4" id="KW-0689">Ribosomal protein</keyword>
<name>X0SN21_9ZZZZ</name>
<accession>X0SN21</accession>
<evidence type="ECO:0000256" key="6">
    <source>
        <dbReference type="SAM" id="MobiDB-lite"/>
    </source>
</evidence>
<dbReference type="PIRSF" id="PIRSF002134">
    <property type="entry name" value="Ribosomal_S13"/>
    <property type="match status" value="1"/>
</dbReference>
<dbReference type="EMBL" id="BARS01008283">
    <property type="protein sequence ID" value="GAF76521.1"/>
    <property type="molecule type" value="Genomic_DNA"/>
</dbReference>
<evidence type="ECO:0000256" key="5">
    <source>
        <dbReference type="ARBA" id="ARBA00023274"/>
    </source>
</evidence>
<organism evidence="7">
    <name type="scientific">marine sediment metagenome</name>
    <dbReference type="NCBI Taxonomy" id="412755"/>
    <lineage>
        <taxon>unclassified sequences</taxon>
        <taxon>metagenomes</taxon>
        <taxon>ecological metagenomes</taxon>
    </lineage>
</organism>
<dbReference type="Pfam" id="PF00416">
    <property type="entry name" value="Ribosomal_S13"/>
    <property type="match status" value="1"/>
</dbReference>
<dbReference type="HAMAP" id="MF_01315">
    <property type="entry name" value="Ribosomal_uS13"/>
    <property type="match status" value="1"/>
</dbReference>
<evidence type="ECO:0000256" key="4">
    <source>
        <dbReference type="ARBA" id="ARBA00022980"/>
    </source>
</evidence>
<comment type="similarity">
    <text evidence="1">Belongs to the universal ribosomal protein uS13 family.</text>
</comment>
<gene>
    <name evidence="7" type="ORF">S01H1_15820</name>
</gene>
<dbReference type="Gene3D" id="4.10.910.10">
    <property type="entry name" value="30s ribosomal protein s13, domain 2"/>
    <property type="match status" value="1"/>
</dbReference>
<dbReference type="PANTHER" id="PTHR10871:SF3">
    <property type="entry name" value="SMALL RIBOSOMAL SUBUNIT PROTEIN US13"/>
    <property type="match status" value="1"/>
</dbReference>
<dbReference type="PANTHER" id="PTHR10871">
    <property type="entry name" value="30S RIBOSOMAL PROTEIN S13/40S RIBOSOMAL PROTEIN S18"/>
    <property type="match status" value="1"/>
</dbReference>
<dbReference type="GO" id="GO:0019843">
    <property type="term" value="F:rRNA binding"/>
    <property type="evidence" value="ECO:0007669"/>
    <property type="project" value="UniProtKB-KW"/>
</dbReference>
<dbReference type="PROSITE" id="PS50159">
    <property type="entry name" value="RIBOSOMAL_S13_2"/>
    <property type="match status" value="1"/>
</dbReference>
<feature type="compositionally biased region" description="Basic residues" evidence="6">
    <location>
        <begin position="147"/>
        <end position="163"/>
    </location>
</feature>
<dbReference type="InterPro" id="IPR001892">
    <property type="entry name" value="Ribosomal_uS13"/>
</dbReference>
<keyword evidence="2" id="KW-0699">rRNA-binding</keyword>
<sequence>MEQKQETKDFKHFVRITNTDLNGAKQIGSSLRQIKGVSFMFSNLICHLAKIDRKKRTGDLNEEEIKRINDVITNPLKSGAPSWMLNRRKDFETGKDKHLVVADLTFTQDNDIKIMKKIKSYKGVRHILNQPVRGQKTKSNFRENKGKVHLGVKKKAGAKTGRP</sequence>
<evidence type="ECO:0000313" key="7">
    <source>
        <dbReference type="EMBL" id="GAF76521.1"/>
    </source>
</evidence>
<dbReference type="PROSITE" id="PS00646">
    <property type="entry name" value="RIBOSOMAL_S13_1"/>
    <property type="match status" value="1"/>
</dbReference>
<dbReference type="InterPro" id="IPR019977">
    <property type="entry name" value="Ribosomal_uS13_archaeal"/>
</dbReference>
<dbReference type="SUPFAM" id="SSF46946">
    <property type="entry name" value="S13-like H2TH domain"/>
    <property type="match status" value="1"/>
</dbReference>
<dbReference type="NCBIfam" id="NF003140">
    <property type="entry name" value="PRK04053.1"/>
    <property type="match status" value="1"/>
</dbReference>
<dbReference type="AlphaFoldDB" id="X0SN21"/>
<dbReference type="Gene3D" id="1.10.8.50">
    <property type="match status" value="1"/>
</dbReference>
<dbReference type="InterPro" id="IPR027437">
    <property type="entry name" value="Rbsml_uS13_C"/>
</dbReference>
<dbReference type="NCBIfam" id="TIGR03629">
    <property type="entry name" value="uS13_arch"/>
    <property type="match status" value="1"/>
</dbReference>
<keyword evidence="3" id="KW-0694">RNA-binding</keyword>
<dbReference type="GO" id="GO:0005829">
    <property type="term" value="C:cytosol"/>
    <property type="evidence" value="ECO:0007669"/>
    <property type="project" value="TreeGrafter"/>
</dbReference>
<evidence type="ECO:0000256" key="2">
    <source>
        <dbReference type="ARBA" id="ARBA00022730"/>
    </source>
</evidence>
<feature type="region of interest" description="Disordered" evidence="6">
    <location>
        <begin position="135"/>
        <end position="163"/>
    </location>
</feature>
<dbReference type="GO" id="GO:0015935">
    <property type="term" value="C:small ribosomal subunit"/>
    <property type="evidence" value="ECO:0007669"/>
    <property type="project" value="TreeGrafter"/>
</dbReference>
<evidence type="ECO:0008006" key="8">
    <source>
        <dbReference type="Google" id="ProtNLM"/>
    </source>
</evidence>
<reference evidence="7" key="1">
    <citation type="journal article" date="2014" name="Front. Microbiol.">
        <title>High frequency of phylogenetically diverse reductive dehalogenase-homologous genes in deep subseafloor sedimentary metagenomes.</title>
        <authorList>
            <person name="Kawai M."/>
            <person name="Futagami T."/>
            <person name="Toyoda A."/>
            <person name="Takaki Y."/>
            <person name="Nishi S."/>
            <person name="Hori S."/>
            <person name="Arai W."/>
            <person name="Tsubouchi T."/>
            <person name="Morono Y."/>
            <person name="Uchiyama I."/>
            <person name="Ito T."/>
            <person name="Fujiyama A."/>
            <person name="Inagaki F."/>
            <person name="Takami H."/>
        </authorList>
    </citation>
    <scope>NUCLEOTIDE SEQUENCE</scope>
    <source>
        <strain evidence="7">Expedition CK06-06</strain>
    </source>
</reference>
<keyword evidence="5" id="KW-0687">Ribonucleoprotein</keyword>
<comment type="caution">
    <text evidence="7">The sequence shown here is derived from an EMBL/GenBank/DDBJ whole genome shotgun (WGS) entry which is preliminary data.</text>
</comment>
<proteinExistence type="inferred from homology"/>
<dbReference type="GO" id="GO:0003735">
    <property type="term" value="F:structural constituent of ribosome"/>
    <property type="evidence" value="ECO:0007669"/>
    <property type="project" value="InterPro"/>
</dbReference>
<dbReference type="InterPro" id="IPR010979">
    <property type="entry name" value="Ribosomal_uS13-like_H2TH"/>
</dbReference>
<evidence type="ECO:0000256" key="3">
    <source>
        <dbReference type="ARBA" id="ARBA00022884"/>
    </source>
</evidence>
<protein>
    <recommendedName>
        <fullName evidence="8">30S ribosomal protein S13</fullName>
    </recommendedName>
</protein>
<dbReference type="InterPro" id="IPR018269">
    <property type="entry name" value="Ribosomal_uS13_CS"/>
</dbReference>
<evidence type="ECO:0000256" key="1">
    <source>
        <dbReference type="ARBA" id="ARBA00008080"/>
    </source>
</evidence>
<dbReference type="GO" id="GO:0006412">
    <property type="term" value="P:translation"/>
    <property type="evidence" value="ECO:0007669"/>
    <property type="project" value="InterPro"/>
</dbReference>